<dbReference type="RefSeq" id="XP_044547742.1">
    <property type="nucleotide sequence ID" value="XM_044695651.1"/>
</dbReference>
<dbReference type="EMBL" id="PYSW02000025">
    <property type="protein sequence ID" value="KAG2382063.1"/>
    <property type="molecule type" value="Genomic_DNA"/>
</dbReference>
<sequence>MSSSTPTRPTIAFLSLVDSESLSSLTIRELKDIATTLSAENTEMPKTRKEIVDFIRKVAPVGNNSNSYSVGEIINEFKRVAELEQLISACSSIIGSSLLVEKITDYENLADVELVEDVNEKDDEDVYEKENYVLTQAYGLKKRIRELTGFRNKSDITEPLHKVRVMKQSATNKLLRGLDKVMLEIVNNVTVNNTLQNVKSELQTVKTELQNTNTQLKTAETKLQIAERELQTKSAVRCLKD</sequence>
<evidence type="ECO:0000256" key="1">
    <source>
        <dbReference type="SAM" id="Coils"/>
    </source>
</evidence>
<proteinExistence type="predicted"/>
<organism evidence="2 3">
    <name type="scientific">Naegleria lovaniensis</name>
    <name type="common">Amoeba</name>
    <dbReference type="NCBI Taxonomy" id="51637"/>
    <lineage>
        <taxon>Eukaryota</taxon>
        <taxon>Discoba</taxon>
        <taxon>Heterolobosea</taxon>
        <taxon>Tetramitia</taxon>
        <taxon>Eutetramitia</taxon>
        <taxon>Vahlkampfiidae</taxon>
        <taxon>Naegleria</taxon>
    </lineage>
</organism>
<name>A0AA88GQ09_NAELO</name>
<keyword evidence="1" id="KW-0175">Coiled coil</keyword>
<evidence type="ECO:0000313" key="3">
    <source>
        <dbReference type="Proteomes" id="UP000816034"/>
    </source>
</evidence>
<keyword evidence="3" id="KW-1185">Reference proteome</keyword>
<dbReference type="GeneID" id="68098310"/>
<feature type="coiled-coil region" evidence="1">
    <location>
        <begin position="192"/>
        <end position="236"/>
    </location>
</feature>
<accession>A0AA88GQ09</accession>
<evidence type="ECO:0000313" key="2">
    <source>
        <dbReference type="EMBL" id="KAG2382063.1"/>
    </source>
</evidence>
<gene>
    <name evidence="2" type="ORF">C9374_005855</name>
</gene>
<comment type="caution">
    <text evidence="2">The sequence shown here is derived from an EMBL/GenBank/DDBJ whole genome shotgun (WGS) entry which is preliminary data.</text>
</comment>
<reference evidence="2 3" key="1">
    <citation type="journal article" date="2018" name="BMC Genomics">
        <title>The genome of Naegleria lovaniensis, the basis for a comparative approach to unravel pathogenicity factors of the human pathogenic amoeba N. fowleri.</title>
        <authorList>
            <person name="Liechti N."/>
            <person name="Schurch N."/>
            <person name="Bruggmann R."/>
            <person name="Wittwer M."/>
        </authorList>
    </citation>
    <scope>NUCLEOTIDE SEQUENCE [LARGE SCALE GENOMIC DNA]</scope>
    <source>
        <strain evidence="2 3">ATCC 30569</strain>
    </source>
</reference>
<dbReference type="AlphaFoldDB" id="A0AA88GQ09"/>
<protein>
    <submittedName>
        <fullName evidence="2">Uncharacterized protein</fullName>
    </submittedName>
</protein>
<dbReference type="Proteomes" id="UP000816034">
    <property type="component" value="Unassembled WGS sequence"/>
</dbReference>